<protein>
    <submittedName>
        <fullName evidence="1">Uncharacterized protein</fullName>
    </submittedName>
</protein>
<dbReference type="InterPro" id="IPR036061">
    <property type="entry name" value="CheW-like_dom_sf"/>
</dbReference>
<sequence>MMGESSKVSNAWLVEYRENDAIAFGIHALQEIVVNPRMINVPLSPQYCHKTLRWKQRMLPVCNLSNLAVNENVSCNQVMIVKYWLNKKAHYAGLECFKPPVFIQIYESRICPLASSIRLPHTIITRCFQYQKKSVPIIDLASLFTLQELNKNNNINQ</sequence>
<dbReference type="EMBL" id="JBEVCJ010000006">
    <property type="protein sequence ID" value="MET1254900.1"/>
    <property type="molecule type" value="Genomic_DNA"/>
</dbReference>
<evidence type="ECO:0000313" key="1">
    <source>
        <dbReference type="EMBL" id="MET1254900.1"/>
    </source>
</evidence>
<organism evidence="1 2">
    <name type="scientific">Aliikangiella maris</name>
    <dbReference type="NCBI Taxonomy" id="3162458"/>
    <lineage>
        <taxon>Bacteria</taxon>
        <taxon>Pseudomonadati</taxon>
        <taxon>Pseudomonadota</taxon>
        <taxon>Gammaproteobacteria</taxon>
        <taxon>Oceanospirillales</taxon>
        <taxon>Pleioneaceae</taxon>
        <taxon>Aliikangiella</taxon>
    </lineage>
</organism>
<name>A0ABV2BSJ0_9GAMM</name>
<comment type="caution">
    <text evidence="1">The sequence shown here is derived from an EMBL/GenBank/DDBJ whole genome shotgun (WGS) entry which is preliminary data.</text>
</comment>
<reference evidence="1 2" key="1">
    <citation type="submission" date="2024-06" db="EMBL/GenBank/DDBJ databases">
        <authorList>
            <person name="Li F."/>
        </authorList>
    </citation>
    <scope>NUCLEOTIDE SEQUENCE [LARGE SCALE GENOMIC DNA]</scope>
    <source>
        <strain evidence="1 2">GXAS 311</strain>
    </source>
</reference>
<evidence type="ECO:0000313" key="2">
    <source>
        <dbReference type="Proteomes" id="UP001548189"/>
    </source>
</evidence>
<keyword evidence="2" id="KW-1185">Reference proteome</keyword>
<accession>A0ABV2BSJ0</accession>
<proteinExistence type="predicted"/>
<gene>
    <name evidence="1" type="ORF">ABVT43_07175</name>
</gene>
<dbReference type="SUPFAM" id="SSF50341">
    <property type="entry name" value="CheW-like"/>
    <property type="match status" value="1"/>
</dbReference>
<dbReference type="Proteomes" id="UP001548189">
    <property type="component" value="Unassembled WGS sequence"/>
</dbReference>